<feature type="region of interest" description="Disordered" evidence="3">
    <location>
        <begin position="139"/>
        <end position="164"/>
    </location>
</feature>
<evidence type="ECO:0008006" key="5">
    <source>
        <dbReference type="Google" id="ProtNLM"/>
    </source>
</evidence>
<evidence type="ECO:0000256" key="1">
    <source>
        <dbReference type="ARBA" id="ARBA00022729"/>
    </source>
</evidence>
<evidence type="ECO:0000313" key="4">
    <source>
        <dbReference type="EMBL" id="VAX24704.1"/>
    </source>
</evidence>
<feature type="compositionally biased region" description="Gly residues" evidence="3">
    <location>
        <begin position="148"/>
        <end position="158"/>
    </location>
</feature>
<dbReference type="InterPro" id="IPR013783">
    <property type="entry name" value="Ig-like_fold"/>
</dbReference>
<dbReference type="PANTHER" id="PTHR10199">
    <property type="entry name" value="THROMBOSPONDIN"/>
    <property type="match status" value="1"/>
</dbReference>
<dbReference type="GO" id="GO:0005509">
    <property type="term" value="F:calcium ion binding"/>
    <property type="evidence" value="ECO:0007669"/>
    <property type="project" value="InterPro"/>
</dbReference>
<dbReference type="Gene3D" id="2.60.40.10">
    <property type="entry name" value="Immunoglobulins"/>
    <property type="match status" value="1"/>
</dbReference>
<keyword evidence="2" id="KW-0106">Calcium</keyword>
<gene>
    <name evidence="4" type="ORF">MNBD_NITROSPINAE04-2162</name>
</gene>
<sequence>MRKYLSTLALSSMILISACSGGGSGGSPDAAASETGLTAPSDMAIESGDGMVTVTWGAASTGRVLERASDGSYYNLYMASTPGVSAASWSSLPGGMMHEDISSPFIHEGLTNDETYCFRMTYVLDDVESDESNEICIAPGPVADSSGGDSGDSSGIGGIDLSPLVGDSDDDGIINLLDNCPTVSNADQADADSDGQGDACDPDADGDGVADSLVDSLAEYLALDTDGDGVKDFLDNCPTVSNTDQADADSDDKGDVCDPDADGDGVWDGIDLGLIDVSDFGIIVDLGLADSDGDGVNDLVDNCINDANADQADTDGDGIGNACDAFSIIIPEIDWGIILPLSP</sequence>
<dbReference type="PROSITE" id="PS51257">
    <property type="entry name" value="PROKAR_LIPOPROTEIN"/>
    <property type="match status" value="1"/>
</dbReference>
<protein>
    <recommendedName>
        <fullName evidence="5">Fibronectin type-III domain-containing protein</fullName>
    </recommendedName>
</protein>
<dbReference type="EMBL" id="UOGA01000276">
    <property type="protein sequence ID" value="VAX24704.1"/>
    <property type="molecule type" value="Genomic_DNA"/>
</dbReference>
<dbReference type="InterPro" id="IPR028974">
    <property type="entry name" value="TSP_type-3_rpt"/>
</dbReference>
<dbReference type="InterPro" id="IPR003367">
    <property type="entry name" value="Thrombospondin_3-like_rpt"/>
</dbReference>
<reference evidence="4" key="1">
    <citation type="submission" date="2018-06" db="EMBL/GenBank/DDBJ databases">
        <authorList>
            <person name="Zhirakovskaya E."/>
        </authorList>
    </citation>
    <scope>NUCLEOTIDE SEQUENCE</scope>
</reference>
<evidence type="ECO:0000256" key="2">
    <source>
        <dbReference type="ARBA" id="ARBA00022837"/>
    </source>
</evidence>
<accession>A0A3B1CL48</accession>
<keyword evidence="1" id="KW-0732">Signal</keyword>
<proteinExistence type="predicted"/>
<name>A0A3B1CL48_9ZZZZ</name>
<dbReference type="PANTHER" id="PTHR10199:SF100">
    <property type="entry name" value="THROMBOSPONDIN, ISOFORM A"/>
    <property type="match status" value="1"/>
</dbReference>
<evidence type="ECO:0000256" key="3">
    <source>
        <dbReference type="SAM" id="MobiDB-lite"/>
    </source>
</evidence>
<dbReference type="Gene3D" id="4.10.1080.10">
    <property type="entry name" value="TSP type-3 repeat"/>
    <property type="match status" value="3"/>
</dbReference>
<dbReference type="SUPFAM" id="SSF103647">
    <property type="entry name" value="TSP type-3 repeat"/>
    <property type="match status" value="3"/>
</dbReference>
<dbReference type="GO" id="GO:0007155">
    <property type="term" value="P:cell adhesion"/>
    <property type="evidence" value="ECO:0007669"/>
    <property type="project" value="InterPro"/>
</dbReference>
<feature type="region of interest" description="Disordered" evidence="3">
    <location>
        <begin position="185"/>
        <end position="208"/>
    </location>
</feature>
<dbReference type="Pfam" id="PF02412">
    <property type="entry name" value="TSP_3"/>
    <property type="match status" value="5"/>
</dbReference>
<feature type="compositionally biased region" description="Acidic residues" evidence="3">
    <location>
        <begin position="189"/>
        <end position="208"/>
    </location>
</feature>
<organism evidence="4">
    <name type="scientific">hydrothermal vent metagenome</name>
    <dbReference type="NCBI Taxonomy" id="652676"/>
    <lineage>
        <taxon>unclassified sequences</taxon>
        <taxon>metagenomes</taxon>
        <taxon>ecological metagenomes</taxon>
    </lineage>
</organism>
<dbReference type="AlphaFoldDB" id="A0A3B1CL48"/>